<dbReference type="InterPro" id="IPR007492">
    <property type="entry name" value="LytTR_DNA-bd_dom"/>
</dbReference>
<dbReference type="Gene3D" id="3.40.50.2300">
    <property type="match status" value="1"/>
</dbReference>
<dbReference type="SUPFAM" id="SSF52172">
    <property type="entry name" value="CheY-like"/>
    <property type="match status" value="1"/>
</dbReference>
<dbReference type="InterPro" id="IPR046947">
    <property type="entry name" value="LytR-like"/>
</dbReference>
<name>A0A8J2UEB7_9BACT</name>
<feature type="domain" description="HTH LytTR-type" evidence="3">
    <location>
        <begin position="172"/>
        <end position="252"/>
    </location>
</feature>
<dbReference type="PANTHER" id="PTHR37299">
    <property type="entry name" value="TRANSCRIPTIONAL REGULATOR-RELATED"/>
    <property type="match status" value="1"/>
</dbReference>
<dbReference type="InterPro" id="IPR001789">
    <property type="entry name" value="Sig_transdc_resp-reg_receiver"/>
</dbReference>
<dbReference type="AlphaFoldDB" id="A0A8J2UEB7"/>
<accession>A0A8J2UEB7</accession>
<proteinExistence type="predicted"/>
<comment type="caution">
    <text evidence="4">The sequence shown here is derived from an EMBL/GenBank/DDBJ whole genome shotgun (WGS) entry which is preliminary data.</text>
</comment>
<organism evidence="4 5">
    <name type="scientific">Puia dinghuensis</name>
    <dbReference type="NCBI Taxonomy" id="1792502"/>
    <lineage>
        <taxon>Bacteria</taxon>
        <taxon>Pseudomonadati</taxon>
        <taxon>Bacteroidota</taxon>
        <taxon>Chitinophagia</taxon>
        <taxon>Chitinophagales</taxon>
        <taxon>Chitinophagaceae</taxon>
        <taxon>Puia</taxon>
    </lineage>
</organism>
<dbReference type="GO" id="GO:0000156">
    <property type="term" value="F:phosphorelay response regulator activity"/>
    <property type="evidence" value="ECO:0007669"/>
    <property type="project" value="InterPro"/>
</dbReference>
<keyword evidence="5" id="KW-1185">Reference proteome</keyword>
<keyword evidence="1" id="KW-0597">Phosphoprotein</keyword>
<evidence type="ECO:0000313" key="4">
    <source>
        <dbReference type="EMBL" id="GGB03900.1"/>
    </source>
</evidence>
<dbReference type="SMART" id="SM00850">
    <property type="entry name" value="LytTR"/>
    <property type="match status" value="1"/>
</dbReference>
<evidence type="ECO:0000313" key="5">
    <source>
        <dbReference type="Proteomes" id="UP000607559"/>
    </source>
</evidence>
<dbReference type="Gene3D" id="2.40.50.1020">
    <property type="entry name" value="LytTr DNA-binding domain"/>
    <property type="match status" value="1"/>
</dbReference>
<feature type="domain" description="Response regulatory" evidence="2">
    <location>
        <begin position="2"/>
        <end position="117"/>
    </location>
</feature>
<reference evidence="4" key="2">
    <citation type="submission" date="2020-09" db="EMBL/GenBank/DDBJ databases">
        <authorList>
            <person name="Sun Q."/>
            <person name="Zhou Y."/>
        </authorList>
    </citation>
    <scope>NUCLEOTIDE SEQUENCE</scope>
    <source>
        <strain evidence="4">CGMCC 1.15448</strain>
    </source>
</reference>
<dbReference type="InterPro" id="IPR011006">
    <property type="entry name" value="CheY-like_superfamily"/>
</dbReference>
<evidence type="ECO:0000259" key="2">
    <source>
        <dbReference type="PROSITE" id="PS50110"/>
    </source>
</evidence>
<gene>
    <name evidence="4" type="ORF">GCM10011511_29040</name>
</gene>
<dbReference type="PANTHER" id="PTHR37299:SF1">
    <property type="entry name" value="STAGE 0 SPORULATION PROTEIN A HOMOLOG"/>
    <property type="match status" value="1"/>
</dbReference>
<protein>
    <submittedName>
        <fullName evidence="4">DNA-binding response regulator</fullName>
    </submittedName>
</protein>
<keyword evidence="4" id="KW-0238">DNA-binding</keyword>
<dbReference type="PROSITE" id="PS50930">
    <property type="entry name" value="HTH_LYTTR"/>
    <property type="match status" value="1"/>
</dbReference>
<evidence type="ECO:0000259" key="3">
    <source>
        <dbReference type="PROSITE" id="PS50930"/>
    </source>
</evidence>
<dbReference type="FunFam" id="3.40.50.2300:FF:000361">
    <property type="entry name" value="Two-component system response regulator"/>
    <property type="match status" value="1"/>
</dbReference>
<dbReference type="SMART" id="SM00448">
    <property type="entry name" value="REC"/>
    <property type="match status" value="1"/>
</dbReference>
<feature type="modified residue" description="4-aspartylphosphate" evidence="1">
    <location>
        <position position="57"/>
    </location>
</feature>
<dbReference type="GO" id="GO:0003677">
    <property type="term" value="F:DNA binding"/>
    <property type="evidence" value="ECO:0007669"/>
    <property type="project" value="UniProtKB-KW"/>
</dbReference>
<evidence type="ECO:0000256" key="1">
    <source>
        <dbReference type="PROSITE-ProRule" id="PRU00169"/>
    </source>
</evidence>
<dbReference type="EMBL" id="BMJC01000003">
    <property type="protein sequence ID" value="GGB03900.1"/>
    <property type="molecule type" value="Genomic_DNA"/>
</dbReference>
<sequence length="252" mass="28598">MKVIIIEDEIPAANRLNRMLQDLDEGIEVVTTLDSVESSVAWLRQAPADAVELIFMDIQLADGLSFSIFEQVKLLTPVIFTTAFDHYVLKAFKVNSVDYLLKPIDGAELRQAVTKFRQVHRGAELAEKIGRLMQEMSPAKYKERLLIRRGQQLHYLKTTATAHCHADGKLCYATDFNGNSFLLDNTLQELEGVLSPRQFYRVNRQLLVNIESIKKVHTFLGGRLKLELAPATPADTIVSRERVNGFKEWLGR</sequence>
<dbReference type="Pfam" id="PF00072">
    <property type="entry name" value="Response_reg"/>
    <property type="match status" value="1"/>
</dbReference>
<dbReference type="Pfam" id="PF04397">
    <property type="entry name" value="LytTR"/>
    <property type="match status" value="1"/>
</dbReference>
<dbReference type="Proteomes" id="UP000607559">
    <property type="component" value="Unassembled WGS sequence"/>
</dbReference>
<reference evidence="4" key="1">
    <citation type="journal article" date="2014" name="Int. J. Syst. Evol. Microbiol.">
        <title>Complete genome sequence of Corynebacterium casei LMG S-19264T (=DSM 44701T), isolated from a smear-ripened cheese.</title>
        <authorList>
            <consortium name="US DOE Joint Genome Institute (JGI-PGF)"/>
            <person name="Walter F."/>
            <person name="Albersmeier A."/>
            <person name="Kalinowski J."/>
            <person name="Ruckert C."/>
        </authorList>
    </citation>
    <scope>NUCLEOTIDE SEQUENCE</scope>
    <source>
        <strain evidence="4">CGMCC 1.15448</strain>
    </source>
</reference>
<dbReference type="RefSeq" id="WP_188932865.1">
    <property type="nucleotide sequence ID" value="NZ_BMJC01000003.1"/>
</dbReference>
<dbReference type="PROSITE" id="PS50110">
    <property type="entry name" value="RESPONSE_REGULATORY"/>
    <property type="match status" value="1"/>
</dbReference>